<feature type="domain" description="Methionyl/Valyl/Leucyl/Isoleucyl-tRNA synthetase anticodon-binding" evidence="6">
    <location>
        <begin position="93"/>
        <end position="221"/>
    </location>
</feature>
<keyword evidence="1" id="KW-0436">Ligase</keyword>
<dbReference type="InterPro" id="IPR013155">
    <property type="entry name" value="M/V/L/I-tRNA-synth_anticd-bd"/>
</dbReference>
<keyword evidence="4" id="KW-0648">Protein biosynthesis</keyword>
<dbReference type="SUPFAM" id="SSF47323">
    <property type="entry name" value="Anticodon-binding domain of a subclass of class I aminoacyl-tRNA synthetases"/>
    <property type="match status" value="1"/>
</dbReference>
<evidence type="ECO:0000256" key="5">
    <source>
        <dbReference type="ARBA" id="ARBA00023146"/>
    </source>
</evidence>
<keyword evidence="5" id="KW-0030">Aminoacyl-tRNA synthetase</keyword>
<name>A0A915ER32_9BILA</name>
<sequence>MSKSVGNVVSPENVTDGSDTISAIGVDGLRFWVASSCGSLDAPSISKNVLKAIEQKLYVIRRTLKYLLGVMDNMEIKEVSQRVLMVKKLRTIDRYILLRLRHDFFDFLGNPLSSLYVKRLRDRMYCYSLGSQERDAALFTFLIVGHRLVGSIAPILPHLAVEFFQHHPLYKDEIELATRLTFDDLKLNDEWIGDELHLNRTMGLVFQLRENLNIKNDRELEMKCV</sequence>
<dbReference type="GO" id="GO:0032543">
    <property type="term" value="P:mitochondrial translation"/>
    <property type="evidence" value="ECO:0007669"/>
    <property type="project" value="TreeGrafter"/>
</dbReference>
<organism evidence="7 8">
    <name type="scientific">Ditylenchus dipsaci</name>
    <dbReference type="NCBI Taxonomy" id="166011"/>
    <lineage>
        <taxon>Eukaryota</taxon>
        <taxon>Metazoa</taxon>
        <taxon>Ecdysozoa</taxon>
        <taxon>Nematoda</taxon>
        <taxon>Chromadorea</taxon>
        <taxon>Rhabditida</taxon>
        <taxon>Tylenchina</taxon>
        <taxon>Tylenchomorpha</taxon>
        <taxon>Sphaerularioidea</taxon>
        <taxon>Anguinidae</taxon>
        <taxon>Anguininae</taxon>
        <taxon>Ditylenchus</taxon>
    </lineage>
</organism>
<keyword evidence="7" id="KW-1185">Reference proteome</keyword>
<keyword evidence="3" id="KW-0067">ATP-binding</keyword>
<proteinExistence type="predicted"/>
<dbReference type="InterPro" id="IPR050081">
    <property type="entry name" value="Ile-tRNA_ligase"/>
</dbReference>
<dbReference type="GO" id="GO:0005524">
    <property type="term" value="F:ATP binding"/>
    <property type="evidence" value="ECO:0007669"/>
    <property type="project" value="UniProtKB-KW"/>
</dbReference>
<dbReference type="GO" id="GO:0004822">
    <property type="term" value="F:isoleucine-tRNA ligase activity"/>
    <property type="evidence" value="ECO:0007669"/>
    <property type="project" value="TreeGrafter"/>
</dbReference>
<dbReference type="AlphaFoldDB" id="A0A915ER32"/>
<evidence type="ECO:0000256" key="3">
    <source>
        <dbReference type="ARBA" id="ARBA00022840"/>
    </source>
</evidence>
<accession>A0A915ER32</accession>
<evidence type="ECO:0000313" key="8">
    <source>
        <dbReference type="WBParaSite" id="jg804"/>
    </source>
</evidence>
<dbReference type="GO" id="GO:0006428">
    <property type="term" value="P:isoleucyl-tRNA aminoacylation"/>
    <property type="evidence" value="ECO:0007669"/>
    <property type="project" value="TreeGrafter"/>
</dbReference>
<dbReference type="WBParaSite" id="jg804">
    <property type="protein sequence ID" value="jg804"/>
    <property type="gene ID" value="jg804"/>
</dbReference>
<evidence type="ECO:0000256" key="2">
    <source>
        <dbReference type="ARBA" id="ARBA00022741"/>
    </source>
</evidence>
<dbReference type="Gene3D" id="1.10.730.20">
    <property type="match status" value="1"/>
</dbReference>
<reference evidence="8" key="1">
    <citation type="submission" date="2022-11" db="UniProtKB">
        <authorList>
            <consortium name="WormBaseParasite"/>
        </authorList>
    </citation>
    <scope>IDENTIFICATION</scope>
</reference>
<dbReference type="SUPFAM" id="SSF52374">
    <property type="entry name" value="Nucleotidylyl transferase"/>
    <property type="match status" value="1"/>
</dbReference>
<dbReference type="PANTHER" id="PTHR42765:SF1">
    <property type="entry name" value="ISOLEUCINE--TRNA LIGASE, MITOCHONDRIAL"/>
    <property type="match status" value="1"/>
</dbReference>
<dbReference type="Proteomes" id="UP000887574">
    <property type="component" value="Unplaced"/>
</dbReference>
<dbReference type="InterPro" id="IPR009080">
    <property type="entry name" value="tRNAsynth_Ia_anticodon-bd"/>
</dbReference>
<evidence type="ECO:0000259" key="6">
    <source>
        <dbReference type="Pfam" id="PF08264"/>
    </source>
</evidence>
<dbReference type="PANTHER" id="PTHR42765">
    <property type="entry name" value="SOLEUCYL-TRNA SYNTHETASE"/>
    <property type="match status" value="1"/>
</dbReference>
<dbReference type="GO" id="GO:0005739">
    <property type="term" value="C:mitochondrion"/>
    <property type="evidence" value="ECO:0007669"/>
    <property type="project" value="TreeGrafter"/>
</dbReference>
<dbReference type="Pfam" id="PF08264">
    <property type="entry name" value="Anticodon_1"/>
    <property type="match status" value="1"/>
</dbReference>
<keyword evidence="2" id="KW-0547">Nucleotide-binding</keyword>
<evidence type="ECO:0000313" key="7">
    <source>
        <dbReference type="Proteomes" id="UP000887574"/>
    </source>
</evidence>
<evidence type="ECO:0000256" key="1">
    <source>
        <dbReference type="ARBA" id="ARBA00022598"/>
    </source>
</evidence>
<protein>
    <submittedName>
        <fullName evidence="8">Methionyl/Valyl/Leucyl/Isoleucyl-tRNA synthetase anticodon-binding domain-containing protein</fullName>
    </submittedName>
</protein>
<evidence type="ECO:0000256" key="4">
    <source>
        <dbReference type="ARBA" id="ARBA00022917"/>
    </source>
</evidence>